<dbReference type="SMART" id="SM00050">
    <property type="entry name" value="DISIN"/>
    <property type="match status" value="1"/>
</dbReference>
<reference evidence="3" key="2">
    <citation type="submission" date="2025-09" db="UniProtKB">
        <authorList>
            <consortium name="Ensembl"/>
        </authorList>
    </citation>
    <scope>IDENTIFICATION</scope>
</reference>
<protein>
    <recommendedName>
        <fullName evidence="2">Disintegrin domain-containing protein</fullName>
    </recommendedName>
</protein>
<comment type="caution">
    <text evidence="1">Lacks conserved residue(s) required for the propagation of feature annotation.</text>
</comment>
<reference evidence="3" key="1">
    <citation type="submission" date="2025-08" db="UniProtKB">
        <authorList>
            <consortium name="Ensembl"/>
        </authorList>
    </citation>
    <scope>IDENTIFICATION</scope>
</reference>
<evidence type="ECO:0000313" key="4">
    <source>
        <dbReference type="Proteomes" id="UP000472260"/>
    </source>
</evidence>
<sequence length="84" mass="9237">RVECDCGTPQCTNKCCDAATCTLTKGSACATGSCCENCQLRLLITHIHIDLCLICIYFSPDSRQTAFSLEEAILCIDDSYFSRK</sequence>
<dbReference type="InterPro" id="IPR036436">
    <property type="entry name" value="Disintegrin_dom_sf"/>
</dbReference>
<organism evidence="3 4">
    <name type="scientific">Sinocyclocheilus anshuiensis</name>
    <dbReference type="NCBI Taxonomy" id="1608454"/>
    <lineage>
        <taxon>Eukaryota</taxon>
        <taxon>Metazoa</taxon>
        <taxon>Chordata</taxon>
        <taxon>Craniata</taxon>
        <taxon>Vertebrata</taxon>
        <taxon>Euteleostomi</taxon>
        <taxon>Actinopterygii</taxon>
        <taxon>Neopterygii</taxon>
        <taxon>Teleostei</taxon>
        <taxon>Ostariophysi</taxon>
        <taxon>Cypriniformes</taxon>
        <taxon>Cyprinidae</taxon>
        <taxon>Cyprininae</taxon>
        <taxon>Sinocyclocheilus</taxon>
    </lineage>
</organism>
<dbReference type="PROSITE" id="PS50214">
    <property type="entry name" value="DISINTEGRIN_2"/>
    <property type="match status" value="1"/>
</dbReference>
<dbReference type="AlphaFoldDB" id="A0A671SQ35"/>
<dbReference type="SUPFAM" id="SSF57552">
    <property type="entry name" value="Blood coagulation inhibitor (disintegrin)"/>
    <property type="match status" value="1"/>
</dbReference>
<evidence type="ECO:0000313" key="3">
    <source>
        <dbReference type="Ensembl" id="ENSSANP00000099140.1"/>
    </source>
</evidence>
<evidence type="ECO:0000259" key="2">
    <source>
        <dbReference type="PROSITE" id="PS50214"/>
    </source>
</evidence>
<dbReference type="Pfam" id="PF00200">
    <property type="entry name" value="Disintegrin"/>
    <property type="match status" value="1"/>
</dbReference>
<dbReference type="InterPro" id="IPR001762">
    <property type="entry name" value="Disintegrin_dom"/>
</dbReference>
<dbReference type="Proteomes" id="UP000472260">
    <property type="component" value="Unassembled WGS sequence"/>
</dbReference>
<name>A0A671SQ35_9TELE</name>
<dbReference type="Gene3D" id="4.10.70.10">
    <property type="entry name" value="Disintegrin domain"/>
    <property type="match status" value="1"/>
</dbReference>
<dbReference type="Ensembl" id="ENSSANT00000105258.1">
    <property type="protein sequence ID" value="ENSSANP00000099140.1"/>
    <property type="gene ID" value="ENSSANG00000048770.1"/>
</dbReference>
<accession>A0A671SQ35</accession>
<keyword evidence="4" id="KW-1185">Reference proteome</keyword>
<feature type="domain" description="Disintegrin" evidence="2">
    <location>
        <begin position="1"/>
        <end position="41"/>
    </location>
</feature>
<evidence type="ECO:0000256" key="1">
    <source>
        <dbReference type="PROSITE-ProRule" id="PRU00068"/>
    </source>
</evidence>
<proteinExistence type="predicted"/>